<proteinExistence type="predicted"/>
<gene>
    <name evidence="2" type="primary">LOC100294360</name>
</gene>
<feature type="region of interest" description="Disordered" evidence="1">
    <location>
        <begin position="19"/>
        <end position="55"/>
    </location>
</feature>
<name>L8ECQ6_HUMAN</name>
<sequence>MQTLMQSWDEWTMRSVTPSSGLWSARGRTRKRKMCQQKAMKSGERSGRRAHKKKQ</sequence>
<organism evidence="2">
    <name type="scientific">Homo sapiens</name>
    <name type="common">Human</name>
    <dbReference type="NCBI Taxonomy" id="9606"/>
    <lineage>
        <taxon>Eukaryota</taxon>
        <taxon>Metazoa</taxon>
        <taxon>Chordata</taxon>
        <taxon>Craniata</taxon>
        <taxon>Vertebrata</taxon>
        <taxon>Euteleostomi</taxon>
        <taxon>Mammalia</taxon>
        <taxon>Eutheria</taxon>
        <taxon>Euarchontoglires</taxon>
        <taxon>Primates</taxon>
        <taxon>Haplorrhini</taxon>
        <taxon>Catarrhini</taxon>
        <taxon>Hominidae</taxon>
        <taxon>Homo</taxon>
    </lineage>
</organism>
<evidence type="ECO:0000256" key="1">
    <source>
        <dbReference type="SAM" id="MobiDB-lite"/>
    </source>
</evidence>
<reference evidence="2" key="1">
    <citation type="journal article" date="2013" name="PLoS ONE">
        <title>Direct detection of alternative open reading frames translation products in human significantly expands the proteome.</title>
        <authorList>
            <person name="Vanderperre B."/>
            <person name="Lucier J.-F."/>
            <person name="Motard J."/>
            <person name="Tremblay G."/>
            <person name="Vanderperre S."/>
            <person name="Wisztorski M."/>
            <person name="Salzet M."/>
            <person name="Boisvert F.-M."/>
            <person name="Roucou X."/>
        </authorList>
    </citation>
    <scope>NUCLEOTIDE SEQUENCE</scope>
</reference>
<protein>
    <submittedName>
        <fullName evidence="2">Alternative protein LOC100294360</fullName>
    </submittedName>
</protein>
<dbReference type="AlphaFoldDB" id="L8ECQ6"/>
<accession>L8ECQ6</accession>
<evidence type="ECO:0000313" key="2">
    <source>
        <dbReference type="EMBL" id="CCQ43982.1"/>
    </source>
</evidence>
<dbReference type="EMBL" id="HF584485">
    <property type="protein sequence ID" value="CCQ43982.1"/>
    <property type="molecule type" value="Genomic_DNA"/>
</dbReference>